<reference evidence="2 4" key="1">
    <citation type="journal article" date="2020" name="Stud. Mycol.">
        <title>101 Dothideomycetes genomes: a test case for predicting lifestyles and emergence of pathogens.</title>
        <authorList>
            <person name="Haridas S."/>
            <person name="Albert R."/>
            <person name="Binder M."/>
            <person name="Bloem J."/>
            <person name="Labutti K."/>
            <person name="Salamov A."/>
            <person name="Andreopoulos B."/>
            <person name="Baker S."/>
            <person name="Barry K."/>
            <person name="Bills G."/>
            <person name="Bluhm B."/>
            <person name="Cannon C."/>
            <person name="Castanera R."/>
            <person name="Culley D."/>
            <person name="Daum C."/>
            <person name="Ezra D."/>
            <person name="Gonzalez J."/>
            <person name="Henrissat B."/>
            <person name="Kuo A."/>
            <person name="Liang C."/>
            <person name="Lipzen A."/>
            <person name="Lutzoni F."/>
            <person name="Magnuson J."/>
            <person name="Mondo S."/>
            <person name="Nolan M."/>
            <person name="Ohm R."/>
            <person name="Pangilinan J."/>
            <person name="Park H.-J."/>
            <person name="Ramirez L."/>
            <person name="Alfaro M."/>
            <person name="Sun H."/>
            <person name="Tritt A."/>
            <person name="Yoshinaga Y."/>
            <person name="Zwiers L.-H."/>
            <person name="Turgeon B."/>
            <person name="Goodwin S."/>
            <person name="Spatafora J."/>
            <person name="Crous P."/>
            <person name="Grigoriev I."/>
        </authorList>
    </citation>
    <scope>NUCLEOTIDE SEQUENCE</scope>
    <source>
        <strain evidence="2 4">CBS 304.34</strain>
    </source>
</reference>
<dbReference type="AlphaFoldDB" id="A0A6A6Y820"/>
<dbReference type="EMBL" id="MU003712">
    <property type="protein sequence ID" value="KAF2804693.1"/>
    <property type="molecule type" value="Genomic_DNA"/>
</dbReference>
<feature type="compositionally biased region" description="Low complexity" evidence="1">
    <location>
        <begin position="15"/>
        <end position="25"/>
    </location>
</feature>
<proteinExistence type="predicted"/>
<name>A0A6A6Y820_9PEZI</name>
<dbReference type="GeneID" id="54469350"/>
<gene>
    <name evidence="2 4" type="ORF">BDZ99DRAFT_575330</name>
</gene>
<evidence type="ECO:0000313" key="2">
    <source>
        <dbReference type="EMBL" id="KAF2804693.1"/>
    </source>
</evidence>
<accession>A0A6A6Y820</accession>
<dbReference type="RefSeq" id="XP_033571657.1">
    <property type="nucleotide sequence ID" value="XM_033728457.1"/>
</dbReference>
<sequence length="188" mass="20024">MAAGLRLTETGEANGSGKKSSASSSDAFTSPRHNQQALTDRRDNGLPHRGNPAPCQHVGCFWNVHAAALCKVQGSSTTEIHREMRHAAHQARESVAGATNIFPPRLATRFGALGREPCCSAGVWDAPAQHHKPSATSPPASIFDAAKESGGLRCVVAARISRTRIAPTAAAHVWVTLRSELITPPRRR</sequence>
<keyword evidence="3" id="KW-1185">Reference proteome</keyword>
<dbReference type="Proteomes" id="UP000504636">
    <property type="component" value="Unplaced"/>
</dbReference>
<reference evidence="4" key="3">
    <citation type="submission" date="2025-04" db="UniProtKB">
        <authorList>
            <consortium name="RefSeq"/>
        </authorList>
    </citation>
    <scope>IDENTIFICATION</scope>
    <source>
        <strain evidence="4">CBS 304.34</strain>
    </source>
</reference>
<evidence type="ECO:0000313" key="3">
    <source>
        <dbReference type="Proteomes" id="UP000504636"/>
    </source>
</evidence>
<organism evidence="2">
    <name type="scientific">Mytilinidion resinicola</name>
    <dbReference type="NCBI Taxonomy" id="574789"/>
    <lineage>
        <taxon>Eukaryota</taxon>
        <taxon>Fungi</taxon>
        <taxon>Dikarya</taxon>
        <taxon>Ascomycota</taxon>
        <taxon>Pezizomycotina</taxon>
        <taxon>Dothideomycetes</taxon>
        <taxon>Pleosporomycetidae</taxon>
        <taxon>Mytilinidiales</taxon>
        <taxon>Mytilinidiaceae</taxon>
        <taxon>Mytilinidion</taxon>
    </lineage>
</organism>
<dbReference type="OrthoDB" id="10519805at2759"/>
<evidence type="ECO:0000313" key="4">
    <source>
        <dbReference type="RefSeq" id="XP_033571657.1"/>
    </source>
</evidence>
<protein>
    <submittedName>
        <fullName evidence="2 4">Uncharacterized protein</fullName>
    </submittedName>
</protein>
<reference evidence="4" key="2">
    <citation type="submission" date="2020-04" db="EMBL/GenBank/DDBJ databases">
        <authorList>
            <consortium name="NCBI Genome Project"/>
        </authorList>
    </citation>
    <scope>NUCLEOTIDE SEQUENCE</scope>
    <source>
        <strain evidence="4">CBS 304.34</strain>
    </source>
</reference>
<feature type="compositionally biased region" description="Polar residues" evidence="1">
    <location>
        <begin position="26"/>
        <end position="38"/>
    </location>
</feature>
<evidence type="ECO:0000256" key="1">
    <source>
        <dbReference type="SAM" id="MobiDB-lite"/>
    </source>
</evidence>
<feature type="region of interest" description="Disordered" evidence="1">
    <location>
        <begin position="1"/>
        <end position="50"/>
    </location>
</feature>